<evidence type="ECO:0000259" key="1">
    <source>
        <dbReference type="PROSITE" id="PS50940"/>
    </source>
</evidence>
<dbReference type="InterPro" id="IPR002557">
    <property type="entry name" value="Chitin-bd_dom"/>
</dbReference>
<proteinExistence type="predicted"/>
<dbReference type="GO" id="GO:0008061">
    <property type="term" value="F:chitin binding"/>
    <property type="evidence" value="ECO:0007669"/>
    <property type="project" value="InterPro"/>
</dbReference>
<name>A0A183HSS6_9BILA</name>
<protein>
    <submittedName>
        <fullName evidence="2">Chitin-binding type-2 domain-containing protein</fullName>
    </submittedName>
</protein>
<organism evidence="2">
    <name type="scientific">Onchocerca flexuosa</name>
    <dbReference type="NCBI Taxonomy" id="387005"/>
    <lineage>
        <taxon>Eukaryota</taxon>
        <taxon>Metazoa</taxon>
        <taxon>Ecdysozoa</taxon>
        <taxon>Nematoda</taxon>
        <taxon>Chromadorea</taxon>
        <taxon>Rhabditida</taxon>
        <taxon>Spirurina</taxon>
        <taxon>Spiruromorpha</taxon>
        <taxon>Filarioidea</taxon>
        <taxon>Onchocercidae</taxon>
        <taxon>Onchocerca</taxon>
    </lineage>
</organism>
<dbReference type="InterPro" id="IPR036508">
    <property type="entry name" value="Chitin-bd_dom_sf"/>
</dbReference>
<dbReference type="STRING" id="387005.A0A183HSS6"/>
<accession>A0A183HSS6</accession>
<dbReference type="SUPFAM" id="SSF57625">
    <property type="entry name" value="Invertebrate chitin-binding proteins"/>
    <property type="match status" value="1"/>
</dbReference>
<feature type="domain" description="Chitin-binding type-2" evidence="1">
    <location>
        <begin position="6"/>
        <end position="45"/>
    </location>
</feature>
<dbReference type="WBParaSite" id="OFLC_0001053701-mRNA-1">
    <property type="protein sequence ID" value="OFLC_0001053701-mRNA-1"/>
    <property type="gene ID" value="OFLC_0001053701"/>
</dbReference>
<dbReference type="Pfam" id="PF01607">
    <property type="entry name" value="CBM_14"/>
    <property type="match status" value="1"/>
</dbReference>
<dbReference type="AlphaFoldDB" id="A0A183HSS6"/>
<dbReference type="PROSITE" id="PS50940">
    <property type="entry name" value="CHIT_BIND_II"/>
    <property type="match status" value="1"/>
</dbReference>
<evidence type="ECO:0000313" key="2">
    <source>
        <dbReference type="WBParaSite" id="OFLC_0001053701-mRNA-1"/>
    </source>
</evidence>
<dbReference type="SMART" id="SM00494">
    <property type="entry name" value="ChtBD2"/>
    <property type="match status" value="1"/>
</dbReference>
<dbReference type="GO" id="GO:0005576">
    <property type="term" value="C:extracellular region"/>
    <property type="evidence" value="ECO:0007669"/>
    <property type="project" value="InterPro"/>
</dbReference>
<reference evidence="2" key="1">
    <citation type="submission" date="2016-06" db="UniProtKB">
        <authorList>
            <consortium name="WormBaseParasite"/>
        </authorList>
    </citation>
    <scope>IDENTIFICATION</scope>
</reference>
<dbReference type="Gene3D" id="2.170.140.10">
    <property type="entry name" value="Chitin binding domain"/>
    <property type="match status" value="1"/>
</dbReference>
<sequence length="90" mass="10506">LKFISDIKCPESFGYFQHPNDCHLFIHCAHYHPYVKPCPPNTFFNDEIKIITSFSLILNAKKYGKKLLNLSSKNYNLLKKRDMMATSHTV</sequence>